<evidence type="ECO:0000259" key="5">
    <source>
        <dbReference type="PROSITE" id="PS50929"/>
    </source>
</evidence>
<dbReference type="PROSITE" id="PS50929">
    <property type="entry name" value="ABC_TM1F"/>
    <property type="match status" value="1"/>
</dbReference>
<name>A0A126R0T9_METOL</name>
<feature type="domain" description="ABC transmembrane type-1" evidence="5">
    <location>
        <begin position="17"/>
        <end position="171"/>
    </location>
</feature>
<feature type="transmembrane region" description="Helical" evidence="4">
    <location>
        <begin position="52"/>
        <end position="76"/>
    </location>
</feature>
<feature type="transmembrane region" description="Helical" evidence="4">
    <location>
        <begin position="152"/>
        <end position="170"/>
    </location>
</feature>
<dbReference type="Proteomes" id="UP000066376">
    <property type="component" value="Chromosome"/>
</dbReference>
<evidence type="ECO:0000256" key="1">
    <source>
        <dbReference type="ARBA" id="ARBA00022692"/>
    </source>
</evidence>
<proteinExistence type="predicted"/>
<keyword evidence="3 4" id="KW-0472">Membrane</keyword>
<protein>
    <submittedName>
        <fullName evidence="6">ABC transporter ATP-binding/permease protein</fullName>
    </submittedName>
</protein>
<reference evidence="6 7" key="1">
    <citation type="journal article" date="2016" name="Genome Announc.">
        <title>Draft Genome Sequence of the Rumen Methanogen Methanobrevibacter olleyae YLM1.</title>
        <authorList>
            <person name="Kelly W.J."/>
            <person name="Li D."/>
            <person name="Lambie S.C."/>
            <person name="Cox F."/>
            <person name="Attwood G.T."/>
            <person name="Altermann E."/>
            <person name="Leahy S.C."/>
        </authorList>
    </citation>
    <scope>NUCLEOTIDE SEQUENCE [LARGE SCALE GENOMIC DNA]</scope>
    <source>
        <strain evidence="6 7">YLM1</strain>
    </source>
</reference>
<dbReference type="KEGG" id="mol:YLM1_1117"/>
<keyword evidence="2 4" id="KW-1133">Transmembrane helix</keyword>
<dbReference type="GO" id="GO:0140359">
    <property type="term" value="F:ABC-type transporter activity"/>
    <property type="evidence" value="ECO:0007669"/>
    <property type="project" value="InterPro"/>
</dbReference>
<dbReference type="STRING" id="294671.YLM1_1117"/>
<dbReference type="InterPro" id="IPR011527">
    <property type="entry name" value="ABC1_TM_dom"/>
</dbReference>
<dbReference type="EMBL" id="CP014265">
    <property type="protein sequence ID" value="AMK15674.1"/>
    <property type="molecule type" value="Genomic_DNA"/>
</dbReference>
<evidence type="ECO:0000256" key="2">
    <source>
        <dbReference type="ARBA" id="ARBA00022989"/>
    </source>
</evidence>
<gene>
    <name evidence="6" type="ORF">YLM1_1117</name>
</gene>
<evidence type="ECO:0000313" key="6">
    <source>
        <dbReference type="EMBL" id="AMK15674.1"/>
    </source>
</evidence>
<accession>A0A126R0T9</accession>
<keyword evidence="7" id="KW-1185">Reference proteome</keyword>
<evidence type="ECO:0000256" key="4">
    <source>
        <dbReference type="SAM" id="Phobius"/>
    </source>
</evidence>
<dbReference type="GO" id="GO:0016020">
    <property type="term" value="C:membrane"/>
    <property type="evidence" value="ECO:0007669"/>
    <property type="project" value="InterPro"/>
</dbReference>
<sequence>MKQLLKPLKKSIIQISLILIFLLINVYCNLTLPSYTADIVDIGIQNTDFNYIINVGTMMMIMVLIGVLATIALSYLSSKVSSAYGRDLRKMTYEKILKFSNFELNKISRSSLITRNTNDVYQIQTFLAMLFTTILFAPILGIGSIIKALELGTNLLWIIVVTFISVVYLLG</sequence>
<reference evidence="7" key="2">
    <citation type="submission" date="2016-02" db="EMBL/GenBank/DDBJ databases">
        <title>The draft genome sequence of the rumen methanogen Methanobrevibacter olleyae YLM1.</title>
        <authorList>
            <consortium name="New Zealand Agricultural Greenhouse Gas Research Centre/Pastoral Greenhouse Gas Research Consortium"/>
            <person name="Kelly W.J."/>
            <person name="Li D."/>
            <person name="Lambie S.C."/>
            <person name="Attwood G.T."/>
            <person name="Altermann E."/>
            <person name="Leahy S.C."/>
        </authorList>
    </citation>
    <scope>NUCLEOTIDE SEQUENCE [LARGE SCALE GENOMIC DNA]</scope>
    <source>
        <strain evidence="7">YLM1</strain>
    </source>
</reference>
<evidence type="ECO:0000256" key="3">
    <source>
        <dbReference type="ARBA" id="ARBA00023136"/>
    </source>
</evidence>
<evidence type="ECO:0000313" key="7">
    <source>
        <dbReference type="Proteomes" id="UP000066376"/>
    </source>
</evidence>
<dbReference type="GO" id="GO:0005524">
    <property type="term" value="F:ATP binding"/>
    <property type="evidence" value="ECO:0007669"/>
    <property type="project" value="UniProtKB-KW"/>
</dbReference>
<dbReference type="SUPFAM" id="SSF90123">
    <property type="entry name" value="ABC transporter transmembrane region"/>
    <property type="match status" value="1"/>
</dbReference>
<dbReference type="AlphaFoldDB" id="A0A126R0T9"/>
<dbReference type="Gene3D" id="1.20.1560.10">
    <property type="entry name" value="ABC transporter type 1, transmembrane domain"/>
    <property type="match status" value="1"/>
</dbReference>
<organism evidence="6 7">
    <name type="scientific">Methanobrevibacter olleyae</name>
    <dbReference type="NCBI Taxonomy" id="294671"/>
    <lineage>
        <taxon>Archaea</taxon>
        <taxon>Methanobacteriati</taxon>
        <taxon>Methanobacteriota</taxon>
        <taxon>Methanomada group</taxon>
        <taxon>Methanobacteria</taxon>
        <taxon>Methanobacteriales</taxon>
        <taxon>Methanobacteriaceae</taxon>
        <taxon>Methanobrevibacter</taxon>
    </lineage>
</organism>
<keyword evidence="6" id="KW-0067">ATP-binding</keyword>
<feature type="transmembrane region" description="Helical" evidence="4">
    <location>
        <begin position="12"/>
        <end position="32"/>
    </location>
</feature>
<keyword evidence="6" id="KW-0547">Nucleotide-binding</keyword>
<feature type="transmembrane region" description="Helical" evidence="4">
    <location>
        <begin position="125"/>
        <end position="146"/>
    </location>
</feature>
<keyword evidence="1 4" id="KW-0812">Transmembrane</keyword>
<dbReference type="Pfam" id="PF00664">
    <property type="entry name" value="ABC_membrane"/>
    <property type="match status" value="1"/>
</dbReference>
<dbReference type="InterPro" id="IPR036640">
    <property type="entry name" value="ABC1_TM_sf"/>
</dbReference>